<dbReference type="SUPFAM" id="SSF52833">
    <property type="entry name" value="Thioredoxin-like"/>
    <property type="match status" value="1"/>
</dbReference>
<evidence type="ECO:0000313" key="4">
    <source>
        <dbReference type="Proteomes" id="UP001491310"/>
    </source>
</evidence>
<sequence length="182" mass="20658">MGDHTIYKRLEGETTQWEDVQRKYGNLPPKDLVAKPDPFSPADDEKWQYDRLDGADNPESLEDMEDDFEEDSFLETYRQIRLAQLKEAAKKPKVLGCQVVRHCLKQLAQQYQYVKFITMLSTDCIPNYPDSNVPTLLVYKDGQCRRTIVGLRTLGVDRISPESVAAGLNEVGPVCTEANMAA</sequence>
<dbReference type="Proteomes" id="UP001491310">
    <property type="component" value="Unassembled WGS sequence"/>
</dbReference>
<name>A0ABR2Z270_9CHLO</name>
<keyword evidence="4" id="KW-1185">Reference proteome</keyword>
<reference evidence="3 4" key="1">
    <citation type="journal article" date="2024" name="Nat. Commun.">
        <title>Phylogenomics reveals the evolutionary origins of lichenization in chlorophyte algae.</title>
        <authorList>
            <person name="Puginier C."/>
            <person name="Libourel C."/>
            <person name="Otte J."/>
            <person name="Skaloud P."/>
            <person name="Haon M."/>
            <person name="Grisel S."/>
            <person name="Petersen M."/>
            <person name="Berrin J.G."/>
            <person name="Delaux P.M."/>
            <person name="Dal Grande F."/>
            <person name="Keller J."/>
        </authorList>
    </citation>
    <scope>NUCLEOTIDE SEQUENCE [LARGE SCALE GENOMIC DNA]</scope>
    <source>
        <strain evidence="3 4">SAG 216-7</strain>
    </source>
</reference>
<evidence type="ECO:0000256" key="2">
    <source>
        <dbReference type="SAM" id="MobiDB-lite"/>
    </source>
</evidence>
<evidence type="ECO:0000256" key="1">
    <source>
        <dbReference type="ARBA" id="ARBA00009686"/>
    </source>
</evidence>
<evidence type="ECO:0000313" key="3">
    <source>
        <dbReference type="EMBL" id="KAK9918014.1"/>
    </source>
</evidence>
<dbReference type="InterPro" id="IPR036249">
    <property type="entry name" value="Thioredoxin-like_sf"/>
</dbReference>
<evidence type="ECO:0008006" key="5">
    <source>
        <dbReference type="Google" id="ProtNLM"/>
    </source>
</evidence>
<feature type="compositionally biased region" description="Basic and acidic residues" evidence="2">
    <location>
        <begin position="43"/>
        <end position="54"/>
    </location>
</feature>
<dbReference type="PANTHER" id="PTHR45809:SF3">
    <property type="entry name" value="VIRAL IAP-ASSOCIATED FACTOR HOMOLOG"/>
    <property type="match status" value="1"/>
</dbReference>
<protein>
    <recommendedName>
        <fullName evidence="5">Thioredoxin-like protein</fullName>
    </recommendedName>
</protein>
<comment type="caution">
    <text evidence="3">The sequence shown here is derived from an EMBL/GenBank/DDBJ whole genome shotgun (WGS) entry which is preliminary data.</text>
</comment>
<dbReference type="InterPro" id="IPR051498">
    <property type="entry name" value="Phosducin-like_chap/apop_reg"/>
</dbReference>
<comment type="similarity">
    <text evidence="1">Belongs to the phosducin family.</text>
</comment>
<dbReference type="Gene3D" id="3.40.30.10">
    <property type="entry name" value="Glutaredoxin"/>
    <property type="match status" value="1"/>
</dbReference>
<gene>
    <name evidence="3" type="ORF">WJX75_000551</name>
</gene>
<dbReference type="EMBL" id="JALJOT010000001">
    <property type="protein sequence ID" value="KAK9918014.1"/>
    <property type="molecule type" value="Genomic_DNA"/>
</dbReference>
<dbReference type="PANTHER" id="PTHR45809">
    <property type="entry name" value="VIRAL IAP-ASSOCIATED FACTOR HOMOLOG"/>
    <property type="match status" value="1"/>
</dbReference>
<proteinExistence type="inferred from homology"/>
<accession>A0ABR2Z270</accession>
<organism evidence="3 4">
    <name type="scientific">Coccomyxa subellipsoidea</name>
    <dbReference type="NCBI Taxonomy" id="248742"/>
    <lineage>
        <taxon>Eukaryota</taxon>
        <taxon>Viridiplantae</taxon>
        <taxon>Chlorophyta</taxon>
        <taxon>core chlorophytes</taxon>
        <taxon>Trebouxiophyceae</taxon>
        <taxon>Trebouxiophyceae incertae sedis</taxon>
        <taxon>Coccomyxaceae</taxon>
        <taxon>Coccomyxa</taxon>
    </lineage>
</organism>
<feature type="region of interest" description="Disordered" evidence="2">
    <location>
        <begin position="26"/>
        <end position="61"/>
    </location>
</feature>